<gene>
    <name evidence="2" type="ORF">SO694_000970118</name>
</gene>
<evidence type="ECO:0000313" key="3">
    <source>
        <dbReference type="Proteomes" id="UP001363151"/>
    </source>
</evidence>
<proteinExistence type="predicted"/>
<comment type="caution">
    <text evidence="2">The sequence shown here is derived from an EMBL/GenBank/DDBJ whole genome shotgun (WGS) entry which is preliminary data.</text>
</comment>
<keyword evidence="3" id="KW-1185">Reference proteome</keyword>
<accession>A0ABR1FSE3</accession>
<feature type="region of interest" description="Disordered" evidence="1">
    <location>
        <begin position="71"/>
        <end position="110"/>
    </location>
</feature>
<feature type="compositionally biased region" description="Pro residues" evidence="1">
    <location>
        <begin position="275"/>
        <end position="292"/>
    </location>
</feature>
<feature type="region of interest" description="Disordered" evidence="1">
    <location>
        <begin position="271"/>
        <end position="299"/>
    </location>
</feature>
<evidence type="ECO:0000313" key="2">
    <source>
        <dbReference type="EMBL" id="KAK7237216.1"/>
    </source>
</evidence>
<name>A0ABR1FSE3_AURAN</name>
<sequence>MDYGYAQNYGNFYYNPDGLISGSLPALNIDTNTLSDGFTWSEYLAAKTYTDGLYISGMSYDGHCVYKEQPDPSAAPTAVPIPAPTPRPTTAPVNLPPGETAKPSPKPSPMPTEYDTIVAVASAVVMNGLDPDDFNAKTDMKTAFRKTIASIIASDEICPAARRTTRRASASPWRRSCAAGEACSPSRRRSTSTCTRPTVEGSTGAVTAGDDILSDVTTALTTSVSDGSFASTLTTEAAATGGDASTGFASAAVDVTASTTAIAASTVAITVDTPLPSPDPTAAPPQLPPPILPGVHSPT</sequence>
<feature type="region of interest" description="Disordered" evidence="1">
    <location>
        <begin position="183"/>
        <end position="205"/>
    </location>
</feature>
<dbReference type="Proteomes" id="UP001363151">
    <property type="component" value="Unassembled WGS sequence"/>
</dbReference>
<dbReference type="EMBL" id="JBBJCI010000253">
    <property type="protein sequence ID" value="KAK7237216.1"/>
    <property type="molecule type" value="Genomic_DNA"/>
</dbReference>
<organism evidence="2 3">
    <name type="scientific">Aureococcus anophagefferens</name>
    <name type="common">Harmful bloom alga</name>
    <dbReference type="NCBI Taxonomy" id="44056"/>
    <lineage>
        <taxon>Eukaryota</taxon>
        <taxon>Sar</taxon>
        <taxon>Stramenopiles</taxon>
        <taxon>Ochrophyta</taxon>
        <taxon>Pelagophyceae</taxon>
        <taxon>Pelagomonadales</taxon>
        <taxon>Pelagomonadaceae</taxon>
        <taxon>Aureococcus</taxon>
    </lineage>
</organism>
<reference evidence="2 3" key="1">
    <citation type="submission" date="2024-03" db="EMBL/GenBank/DDBJ databases">
        <title>Aureococcus anophagefferens CCMP1851 and Kratosvirus quantuckense: Draft genome of a second virus-susceptible host strain in the model system.</title>
        <authorList>
            <person name="Chase E."/>
            <person name="Truchon A.R."/>
            <person name="Schepens W."/>
            <person name="Wilhelm S.W."/>
        </authorList>
    </citation>
    <scope>NUCLEOTIDE SEQUENCE [LARGE SCALE GENOMIC DNA]</scope>
    <source>
        <strain evidence="2 3">CCMP1851</strain>
    </source>
</reference>
<evidence type="ECO:0000256" key="1">
    <source>
        <dbReference type="SAM" id="MobiDB-lite"/>
    </source>
</evidence>
<feature type="compositionally biased region" description="Low complexity" evidence="1">
    <location>
        <begin position="183"/>
        <end position="198"/>
    </location>
</feature>
<feature type="compositionally biased region" description="Pro residues" evidence="1">
    <location>
        <begin position="79"/>
        <end position="89"/>
    </location>
</feature>
<protein>
    <submittedName>
        <fullName evidence="2">Uncharacterized protein</fullName>
    </submittedName>
</protein>